<dbReference type="RefSeq" id="WP_035557668.1">
    <property type="nucleotide sequence ID" value="NZ_JACCDE010000024.1"/>
</dbReference>
<name>A0A7Z0LUZ1_9GAMM</name>
<reference evidence="1 2" key="1">
    <citation type="journal article" date="2003" name="Extremophiles">
        <title>Halomonas glaciei sp. nov. isolated from fast ice of Adelie Land, Antarctica.</title>
        <authorList>
            <person name="Reddy G.S."/>
            <person name="Raghavan P.U."/>
            <person name="Sarita N.B."/>
            <person name="Prakash J.S."/>
            <person name="Nagesh N."/>
            <person name="Delille D."/>
            <person name="Shivaji S."/>
        </authorList>
    </citation>
    <scope>NUCLEOTIDE SEQUENCE [LARGE SCALE GENOMIC DNA]</scope>
    <source>
        <strain evidence="1 2">DD39</strain>
    </source>
</reference>
<sequence length="201" mass="22897">MSESIFYNGENLTLVKSVDVSDFLKKISVSSNKSSSISIKEFEKGRETLWLLEEEGMVLAICRPPPREPTEIHNPAHKEMAETFGEVIEVLGKKEFENIFEIFSCNDRLEEAFSLIREDYIEKAGEIEEPIDLGCLYYLGRESDGKIYLYDNQGEILVYAYDHEIGDTSLLAVEGQPADTFYHSSSFKTVVEVLKNCINQE</sequence>
<dbReference type="Proteomes" id="UP000526892">
    <property type="component" value="Unassembled WGS sequence"/>
</dbReference>
<dbReference type="EMBL" id="JACCDE010000024">
    <property type="protein sequence ID" value="NYS79177.1"/>
    <property type="molecule type" value="Genomic_DNA"/>
</dbReference>
<gene>
    <name evidence="1" type="ORF">HZS80_15885</name>
</gene>
<evidence type="ECO:0000313" key="2">
    <source>
        <dbReference type="Proteomes" id="UP000526892"/>
    </source>
</evidence>
<comment type="caution">
    <text evidence="1">The sequence shown here is derived from an EMBL/GenBank/DDBJ whole genome shotgun (WGS) entry which is preliminary data.</text>
</comment>
<evidence type="ECO:0000313" key="1">
    <source>
        <dbReference type="EMBL" id="NYS79177.1"/>
    </source>
</evidence>
<dbReference type="AlphaFoldDB" id="A0A7Z0LUZ1"/>
<organism evidence="1 2">
    <name type="scientific">Vreelandella glaciei</name>
    <dbReference type="NCBI Taxonomy" id="186761"/>
    <lineage>
        <taxon>Bacteria</taxon>
        <taxon>Pseudomonadati</taxon>
        <taxon>Pseudomonadota</taxon>
        <taxon>Gammaproteobacteria</taxon>
        <taxon>Oceanospirillales</taxon>
        <taxon>Halomonadaceae</taxon>
        <taxon>Vreelandella</taxon>
    </lineage>
</organism>
<protein>
    <submittedName>
        <fullName evidence="1">Uncharacterized protein</fullName>
    </submittedName>
</protein>
<proteinExistence type="predicted"/>
<keyword evidence="2" id="KW-1185">Reference proteome</keyword>
<accession>A0A7Z0LUZ1</accession>